<dbReference type="AlphaFoldDB" id="Q3AS61"/>
<gene>
    <name evidence="6" type="ordered locus">Cag_0899</name>
</gene>
<dbReference type="eggNOG" id="COG0212">
    <property type="taxonomic scope" value="Bacteria"/>
</dbReference>
<dbReference type="SUPFAM" id="SSF100950">
    <property type="entry name" value="NagB/RpiA/CoA transferase-like"/>
    <property type="match status" value="1"/>
</dbReference>
<evidence type="ECO:0000256" key="2">
    <source>
        <dbReference type="ARBA" id="ARBA00022741"/>
    </source>
</evidence>
<protein>
    <recommendedName>
        <fullName evidence="5">5-formyltetrahydrofolate cyclo-ligase</fullName>
        <ecNumber evidence="5">6.3.3.2</ecNumber>
    </recommendedName>
</protein>
<evidence type="ECO:0000256" key="5">
    <source>
        <dbReference type="RuleBase" id="RU361279"/>
    </source>
</evidence>
<comment type="cofactor">
    <cofactor evidence="5">
        <name>Mg(2+)</name>
        <dbReference type="ChEBI" id="CHEBI:18420"/>
    </cofactor>
</comment>
<dbReference type="InterPro" id="IPR002698">
    <property type="entry name" value="FTHF_cligase"/>
</dbReference>
<keyword evidence="5" id="KW-0460">Magnesium</keyword>
<feature type="binding site" evidence="4">
    <location>
        <begin position="8"/>
        <end position="12"/>
    </location>
    <ligand>
        <name>ATP</name>
        <dbReference type="ChEBI" id="CHEBI:30616"/>
    </ligand>
</feature>
<keyword evidence="6" id="KW-0436">Ligase</keyword>
<reference evidence="6" key="1">
    <citation type="submission" date="2005-08" db="EMBL/GenBank/DDBJ databases">
        <title>Complete sequence of Chlorobium chlorochromatii CaD3.</title>
        <authorList>
            <person name="Copeland A."/>
            <person name="Lucas S."/>
            <person name="Lapidus A."/>
            <person name="Barry K."/>
            <person name="Detter J.C."/>
            <person name="Glavina T."/>
            <person name="Hammon N."/>
            <person name="Israni S."/>
            <person name="Pitluck S."/>
            <person name="Bryant D."/>
            <person name="Schmutz J."/>
            <person name="Larimer F."/>
            <person name="Land M."/>
            <person name="Kyrpides N."/>
            <person name="Ivanova N."/>
            <person name="Richardson P."/>
        </authorList>
    </citation>
    <scope>NUCLEOTIDE SEQUENCE [LARGE SCALE GENOMIC DNA]</scope>
    <source>
        <strain evidence="6">CaD3</strain>
    </source>
</reference>
<accession>Q3AS61</accession>
<dbReference type="Gene3D" id="3.40.50.10420">
    <property type="entry name" value="NagB/RpiA/CoA transferase-like"/>
    <property type="match status" value="1"/>
</dbReference>
<comment type="catalytic activity">
    <reaction evidence="5">
        <text>(6S)-5-formyl-5,6,7,8-tetrahydrofolate + ATP = (6R)-5,10-methenyltetrahydrofolate + ADP + phosphate</text>
        <dbReference type="Rhea" id="RHEA:10488"/>
        <dbReference type="ChEBI" id="CHEBI:30616"/>
        <dbReference type="ChEBI" id="CHEBI:43474"/>
        <dbReference type="ChEBI" id="CHEBI:57455"/>
        <dbReference type="ChEBI" id="CHEBI:57457"/>
        <dbReference type="ChEBI" id="CHEBI:456216"/>
        <dbReference type="EC" id="6.3.3.2"/>
    </reaction>
</comment>
<dbReference type="NCBIfam" id="TIGR02727">
    <property type="entry name" value="MTHFS_bact"/>
    <property type="match status" value="1"/>
</dbReference>
<name>Q3AS61_CHLCH</name>
<dbReference type="InterPro" id="IPR037171">
    <property type="entry name" value="NagB/RpiA_transferase-like"/>
</dbReference>
<sequence length="194" mass="21460">MTPQPPSKQALRLAMREKRLALAESERMAMSVAIAEQVVALPMVQEARQVHCYLSIAALGEVSTEPLLQALHAMGKKLLVPVVQGKELLSVCYEPSMPLRIGRFGQPEPERAIPADAAQLDVVVLPLLAFDEKGQRLGYGKGYYDRMLERFTLHHVTPYCIGLAFSLQQVAALPADFWDKPLDAVVHEKGLLSF</sequence>
<feature type="binding site" evidence="4">
    <location>
        <position position="61"/>
    </location>
    <ligand>
        <name>substrate</name>
    </ligand>
</feature>
<organism evidence="6">
    <name type="scientific">Chlorobium chlorochromatii (strain CaD3)</name>
    <dbReference type="NCBI Taxonomy" id="340177"/>
    <lineage>
        <taxon>Bacteria</taxon>
        <taxon>Pseudomonadati</taxon>
        <taxon>Chlorobiota</taxon>
        <taxon>Chlorobiia</taxon>
        <taxon>Chlorobiales</taxon>
        <taxon>Chlorobiaceae</taxon>
        <taxon>Chlorobium/Pelodictyon group</taxon>
        <taxon>Chlorobium</taxon>
    </lineage>
</organism>
<dbReference type="InterPro" id="IPR024185">
    <property type="entry name" value="FTHF_cligase-like_sf"/>
</dbReference>
<dbReference type="PIRSF" id="PIRSF006806">
    <property type="entry name" value="FTHF_cligase"/>
    <property type="match status" value="1"/>
</dbReference>
<keyword evidence="2 4" id="KW-0547">Nucleotide-binding</keyword>
<evidence type="ECO:0000313" key="6">
    <source>
        <dbReference type="EMBL" id="ABB28164.1"/>
    </source>
</evidence>
<dbReference type="EMBL" id="CP000108">
    <property type="protein sequence ID" value="ABB28164.1"/>
    <property type="molecule type" value="Genomic_DNA"/>
</dbReference>
<evidence type="ECO:0000256" key="3">
    <source>
        <dbReference type="ARBA" id="ARBA00022840"/>
    </source>
</evidence>
<dbReference type="EC" id="6.3.3.2" evidence="5"/>
<dbReference type="KEGG" id="cch:Cag_0899"/>
<dbReference type="Pfam" id="PF01812">
    <property type="entry name" value="5-FTHF_cyc-lig"/>
    <property type="match status" value="1"/>
</dbReference>
<evidence type="ECO:0000256" key="4">
    <source>
        <dbReference type="PIRSR" id="PIRSR006806-1"/>
    </source>
</evidence>
<proteinExistence type="inferred from homology"/>
<keyword evidence="5" id="KW-0479">Metal-binding</keyword>
<dbReference type="HOGENOM" id="CLU_066245_0_0_10"/>
<comment type="similarity">
    <text evidence="1 5">Belongs to the 5-formyltetrahydrofolate cyclo-ligase family.</text>
</comment>
<dbReference type="GO" id="GO:0046872">
    <property type="term" value="F:metal ion binding"/>
    <property type="evidence" value="ECO:0007669"/>
    <property type="project" value="UniProtKB-KW"/>
</dbReference>
<dbReference type="GO" id="GO:0009396">
    <property type="term" value="P:folic acid-containing compound biosynthetic process"/>
    <property type="evidence" value="ECO:0007669"/>
    <property type="project" value="TreeGrafter"/>
</dbReference>
<dbReference type="GO" id="GO:0035999">
    <property type="term" value="P:tetrahydrofolate interconversion"/>
    <property type="evidence" value="ECO:0007669"/>
    <property type="project" value="TreeGrafter"/>
</dbReference>
<dbReference type="STRING" id="340177.Cag_0899"/>
<evidence type="ECO:0000256" key="1">
    <source>
        <dbReference type="ARBA" id="ARBA00010638"/>
    </source>
</evidence>
<dbReference type="GO" id="GO:0030272">
    <property type="term" value="F:5-formyltetrahydrofolate cyclo-ligase activity"/>
    <property type="evidence" value="ECO:0007669"/>
    <property type="project" value="UniProtKB-EC"/>
</dbReference>
<feature type="binding site" evidence="4">
    <location>
        <position position="54"/>
    </location>
    <ligand>
        <name>substrate</name>
    </ligand>
</feature>
<dbReference type="PANTHER" id="PTHR23407">
    <property type="entry name" value="ATPASE INHIBITOR/5-FORMYLTETRAHYDROFOLATE CYCLO-LIGASE"/>
    <property type="match status" value="1"/>
</dbReference>
<feature type="binding site" evidence="4">
    <location>
        <begin position="136"/>
        <end position="144"/>
    </location>
    <ligand>
        <name>ATP</name>
        <dbReference type="ChEBI" id="CHEBI:30616"/>
    </ligand>
</feature>
<dbReference type="PANTHER" id="PTHR23407:SF1">
    <property type="entry name" value="5-FORMYLTETRAHYDROFOLATE CYCLO-LIGASE"/>
    <property type="match status" value="1"/>
</dbReference>
<dbReference type="GO" id="GO:0005524">
    <property type="term" value="F:ATP binding"/>
    <property type="evidence" value="ECO:0007669"/>
    <property type="project" value="UniProtKB-KW"/>
</dbReference>
<dbReference type="OrthoDB" id="9801938at2"/>
<keyword evidence="3 4" id="KW-0067">ATP-binding</keyword>